<protein>
    <recommendedName>
        <fullName evidence="4">HPr domain-containing protein</fullName>
    </recommendedName>
</protein>
<dbReference type="PRINTS" id="PR00107">
    <property type="entry name" value="PHOSPHOCPHPR"/>
</dbReference>
<evidence type="ECO:0000256" key="1">
    <source>
        <dbReference type="ARBA" id="ARBA00004496"/>
    </source>
</evidence>
<dbReference type="Pfam" id="PF00381">
    <property type="entry name" value="PTS-HPr"/>
    <property type="match status" value="1"/>
</dbReference>
<comment type="subcellular location">
    <subcellularLocation>
        <location evidence="1">Cytoplasm</location>
    </subcellularLocation>
</comment>
<comment type="caution">
    <text evidence="5">The sequence shown here is derived from an EMBL/GenBank/DDBJ whole genome shotgun (WGS) entry which is preliminary data.</text>
</comment>
<organism evidence="5 6">
    <name type="scientific">Alkalihalobacillus trypoxylicola</name>
    <dbReference type="NCBI Taxonomy" id="519424"/>
    <lineage>
        <taxon>Bacteria</taxon>
        <taxon>Bacillati</taxon>
        <taxon>Bacillota</taxon>
        <taxon>Bacilli</taxon>
        <taxon>Bacillales</taxon>
        <taxon>Bacillaceae</taxon>
        <taxon>Alkalihalobacillus</taxon>
    </lineage>
</organism>
<sequence length="92" mass="10477">MIVKSFQFNKSLSVKELITAQIVNKANEFQANIEIEYSAKKVNLKSIIQVMNLSIQEGDIVKIFISGKEKEKANHEISGFIQEHLGDELLER</sequence>
<dbReference type="SUPFAM" id="SSF55594">
    <property type="entry name" value="HPr-like"/>
    <property type="match status" value="1"/>
</dbReference>
<accession>A0A162FC51</accession>
<reference evidence="5" key="1">
    <citation type="submission" date="2016-02" db="EMBL/GenBank/DDBJ databases">
        <title>Genome sequence of Bacillus trypoxylicola KCTC 13244(T).</title>
        <authorList>
            <person name="Jeong H."/>
            <person name="Park S.-H."/>
            <person name="Choi S.-K."/>
        </authorList>
    </citation>
    <scope>NUCLEOTIDE SEQUENCE [LARGE SCALE GENOMIC DNA]</scope>
    <source>
        <strain evidence="5">KCTC 13244</strain>
    </source>
</reference>
<proteinExistence type="predicted"/>
<dbReference type="Proteomes" id="UP000075806">
    <property type="component" value="Unassembled WGS sequence"/>
</dbReference>
<evidence type="ECO:0000256" key="2">
    <source>
        <dbReference type="ARBA" id="ARBA00022490"/>
    </source>
</evidence>
<dbReference type="OrthoDB" id="9809047at2"/>
<dbReference type="InterPro" id="IPR000032">
    <property type="entry name" value="HPr-like"/>
</dbReference>
<dbReference type="InterPro" id="IPR035895">
    <property type="entry name" value="HPr-like_sf"/>
</dbReference>
<name>A0A162FC51_9BACI</name>
<dbReference type="NCBIfam" id="TIGR01003">
    <property type="entry name" value="PTS_HPr_family"/>
    <property type="match status" value="1"/>
</dbReference>
<evidence type="ECO:0000313" key="5">
    <source>
        <dbReference type="EMBL" id="KYG35260.1"/>
    </source>
</evidence>
<dbReference type="PANTHER" id="PTHR33705:SF2">
    <property type="entry name" value="PHOSPHOCARRIER PROTEIN NPR"/>
    <property type="match status" value="1"/>
</dbReference>
<dbReference type="GO" id="GO:0005737">
    <property type="term" value="C:cytoplasm"/>
    <property type="evidence" value="ECO:0007669"/>
    <property type="project" value="UniProtKB-SubCell"/>
</dbReference>
<dbReference type="Gene3D" id="3.30.1340.10">
    <property type="entry name" value="HPr-like"/>
    <property type="match status" value="1"/>
</dbReference>
<gene>
    <name evidence="5" type="ORF">AZF04_02675</name>
</gene>
<dbReference type="AlphaFoldDB" id="A0A162FC51"/>
<dbReference type="PANTHER" id="PTHR33705">
    <property type="entry name" value="PHOSPHOCARRIER PROTEIN HPR"/>
    <property type="match status" value="1"/>
</dbReference>
<dbReference type="InterPro" id="IPR050399">
    <property type="entry name" value="HPr"/>
</dbReference>
<dbReference type="EMBL" id="LTAO01000001">
    <property type="protein sequence ID" value="KYG35260.1"/>
    <property type="molecule type" value="Genomic_DNA"/>
</dbReference>
<dbReference type="RefSeq" id="WP_061947424.1">
    <property type="nucleotide sequence ID" value="NZ_LTAO01000001.1"/>
</dbReference>
<dbReference type="STRING" id="519424.AZF04_02675"/>
<keyword evidence="6" id="KW-1185">Reference proteome</keyword>
<dbReference type="GO" id="GO:0009401">
    <property type="term" value="P:phosphoenolpyruvate-dependent sugar phosphotransferase system"/>
    <property type="evidence" value="ECO:0007669"/>
    <property type="project" value="UniProtKB-KW"/>
</dbReference>
<feature type="domain" description="HPr" evidence="4">
    <location>
        <begin position="1"/>
        <end position="88"/>
    </location>
</feature>
<evidence type="ECO:0000313" key="6">
    <source>
        <dbReference type="Proteomes" id="UP000075806"/>
    </source>
</evidence>
<keyword evidence="2" id="KW-0963">Cytoplasm</keyword>
<keyword evidence="3" id="KW-0598">Phosphotransferase system</keyword>
<dbReference type="PROSITE" id="PS51350">
    <property type="entry name" value="PTS_HPR_DOM"/>
    <property type="match status" value="1"/>
</dbReference>
<evidence type="ECO:0000259" key="4">
    <source>
        <dbReference type="PROSITE" id="PS51350"/>
    </source>
</evidence>
<evidence type="ECO:0000256" key="3">
    <source>
        <dbReference type="ARBA" id="ARBA00022683"/>
    </source>
</evidence>